<evidence type="ECO:0000256" key="3">
    <source>
        <dbReference type="ARBA" id="ARBA00031983"/>
    </source>
</evidence>
<keyword evidence="5" id="KW-1185">Reference proteome</keyword>
<comment type="catalytic activity">
    <reaction evidence="1">
        <text>AMP + H2O = D-ribose 5-phosphate + adenine</text>
        <dbReference type="Rhea" id="RHEA:20129"/>
        <dbReference type="ChEBI" id="CHEBI:15377"/>
        <dbReference type="ChEBI" id="CHEBI:16708"/>
        <dbReference type="ChEBI" id="CHEBI:78346"/>
        <dbReference type="ChEBI" id="CHEBI:456215"/>
        <dbReference type="EC" id="3.2.2.4"/>
    </reaction>
</comment>
<dbReference type="InterPro" id="IPR052341">
    <property type="entry name" value="LOG_family_nucleotidases"/>
</dbReference>
<reference evidence="5" key="1">
    <citation type="journal article" date="2019" name="Int. J. Syst. Evol. Microbiol.">
        <title>The Global Catalogue of Microorganisms (GCM) 10K type strain sequencing project: providing services to taxonomists for standard genome sequencing and annotation.</title>
        <authorList>
            <consortium name="The Broad Institute Genomics Platform"/>
            <consortium name="The Broad Institute Genome Sequencing Center for Infectious Disease"/>
            <person name="Wu L."/>
            <person name="Ma J."/>
        </authorList>
    </citation>
    <scope>NUCLEOTIDE SEQUENCE [LARGE SCALE GENOMIC DNA]</scope>
    <source>
        <strain evidence="5">KCTC 23701</strain>
    </source>
</reference>
<dbReference type="Gene3D" id="3.40.50.450">
    <property type="match status" value="1"/>
</dbReference>
<dbReference type="PANTHER" id="PTHR43393:SF3">
    <property type="entry name" value="LYSINE DECARBOXYLASE-LIKE PROTEIN"/>
    <property type="match status" value="1"/>
</dbReference>
<dbReference type="InterPro" id="IPR031100">
    <property type="entry name" value="LOG_fam"/>
</dbReference>
<name>A0ABQ3H1E5_9NEIS</name>
<dbReference type="Proteomes" id="UP000604737">
    <property type="component" value="Unassembled WGS sequence"/>
</dbReference>
<dbReference type="PANTHER" id="PTHR43393">
    <property type="entry name" value="CYTOKININ RIBOSIDE 5'-MONOPHOSPHATE PHOSPHORIBOHYDROLASE"/>
    <property type="match status" value="1"/>
</dbReference>
<protein>
    <recommendedName>
        <fullName evidence="3">AMP nucleosidase</fullName>
        <ecNumber evidence="2">3.2.2.4</ecNumber>
    </recommendedName>
    <alternativeName>
        <fullName evidence="3">AMP nucleosidase</fullName>
    </alternativeName>
</protein>
<gene>
    <name evidence="4" type="ORF">GCM10007350_26390</name>
</gene>
<dbReference type="EC" id="3.2.2.4" evidence="2"/>
<proteinExistence type="predicted"/>
<dbReference type="Pfam" id="PF03641">
    <property type="entry name" value="Lysine_decarbox"/>
    <property type="match status" value="1"/>
</dbReference>
<accession>A0ABQ3H1E5</accession>
<evidence type="ECO:0000313" key="5">
    <source>
        <dbReference type="Proteomes" id="UP000604737"/>
    </source>
</evidence>
<evidence type="ECO:0000256" key="1">
    <source>
        <dbReference type="ARBA" id="ARBA00000274"/>
    </source>
</evidence>
<dbReference type="EMBL" id="BMYO01000007">
    <property type="protein sequence ID" value="GHD65633.1"/>
    <property type="molecule type" value="Genomic_DNA"/>
</dbReference>
<organism evidence="4 5">
    <name type="scientific">Jeongeupia chitinilytica</name>
    <dbReference type="NCBI Taxonomy" id="1041641"/>
    <lineage>
        <taxon>Bacteria</taxon>
        <taxon>Pseudomonadati</taxon>
        <taxon>Pseudomonadota</taxon>
        <taxon>Betaproteobacteria</taxon>
        <taxon>Neisseriales</taxon>
        <taxon>Chitinibacteraceae</taxon>
        <taxon>Jeongeupia</taxon>
    </lineage>
</organism>
<evidence type="ECO:0000256" key="2">
    <source>
        <dbReference type="ARBA" id="ARBA00011985"/>
    </source>
</evidence>
<dbReference type="SUPFAM" id="SSF102405">
    <property type="entry name" value="MCP/YpsA-like"/>
    <property type="match status" value="1"/>
</dbReference>
<comment type="caution">
    <text evidence="4">The sequence shown here is derived from an EMBL/GenBank/DDBJ whole genome shotgun (WGS) entry which is preliminary data.</text>
</comment>
<sequence length="249" mass="27311">MDALQSDMDQIVKSDTPADSEATLRLVTGAVLKLWDVVDDLSKLRPQHTPHYHVTIFGSARIEEATPAYEAVKQLAAELAAMGCRIVTGGGPGLMQAANEGAREGAPDKPEASVGIRIDLDFEQHVNDFVGRVFEHKTFFSRLHHFILRSNAFIVTPGGVGTLLELAMVWQLLQVRKLYGTPLILVGDMWHELVDWAKRYMVDNGAGLASGVDMQIPVVVDTIEDAVHLMREHHAKWLAEGQPNGAASE</sequence>
<evidence type="ECO:0000313" key="4">
    <source>
        <dbReference type="EMBL" id="GHD65633.1"/>
    </source>
</evidence>